<dbReference type="InterPro" id="IPR039760">
    <property type="entry name" value="MOFRL_protein"/>
</dbReference>
<dbReference type="AlphaFoldDB" id="A0A917IBL6"/>
<dbReference type="PANTHER" id="PTHR12227:SF0">
    <property type="entry name" value="GLYCERATE KINASE"/>
    <property type="match status" value="1"/>
</dbReference>
<evidence type="ECO:0000313" key="3">
    <source>
        <dbReference type="EMBL" id="GGH30168.1"/>
    </source>
</evidence>
<dbReference type="GO" id="GO:0008887">
    <property type="term" value="F:glycerate kinase activity"/>
    <property type="evidence" value="ECO:0007669"/>
    <property type="project" value="InterPro"/>
</dbReference>
<dbReference type="InterPro" id="IPR025286">
    <property type="entry name" value="MOFRL_assoc_dom"/>
</dbReference>
<dbReference type="PANTHER" id="PTHR12227">
    <property type="entry name" value="GLYCERATE KINASE"/>
    <property type="match status" value="1"/>
</dbReference>
<dbReference type="Pfam" id="PF13660">
    <property type="entry name" value="DUF4147"/>
    <property type="match status" value="1"/>
</dbReference>
<organism evidence="3 4">
    <name type="scientific">Alsobacter metallidurans</name>
    <dbReference type="NCBI Taxonomy" id="340221"/>
    <lineage>
        <taxon>Bacteria</taxon>
        <taxon>Pseudomonadati</taxon>
        <taxon>Pseudomonadota</taxon>
        <taxon>Alphaproteobacteria</taxon>
        <taxon>Hyphomicrobiales</taxon>
        <taxon>Alsobacteraceae</taxon>
        <taxon>Alsobacter</taxon>
    </lineage>
</organism>
<dbReference type="EMBL" id="BMES01000002">
    <property type="protein sequence ID" value="GGH30168.1"/>
    <property type="molecule type" value="Genomic_DNA"/>
</dbReference>
<dbReference type="Proteomes" id="UP000603912">
    <property type="component" value="Unassembled WGS sequence"/>
</dbReference>
<feature type="domain" description="MOFRL-associated" evidence="2">
    <location>
        <begin position="11"/>
        <end position="238"/>
    </location>
</feature>
<comment type="caution">
    <text evidence="3">The sequence shown here is derived from an EMBL/GenBank/DDBJ whole genome shotgun (WGS) entry which is preliminary data.</text>
</comment>
<name>A0A917IBL6_9HYPH</name>
<dbReference type="InterPro" id="IPR037035">
    <property type="entry name" value="GK-like_C_sf"/>
</dbReference>
<evidence type="ECO:0000259" key="1">
    <source>
        <dbReference type="Pfam" id="PF05161"/>
    </source>
</evidence>
<dbReference type="SUPFAM" id="SSF82544">
    <property type="entry name" value="GckA/TtuD-like"/>
    <property type="match status" value="1"/>
</dbReference>
<sequence>MRDAAETRATLRAIFDAAVRAAHPSDCLPAFLPEPPAKGQIIVLAAGKAAASMTVAAERFYLDERGVAPARLAGLAVTRIGYGEPTRVVGVVEAGHPVPDEAGLAAARSTLALAQAAGEDDLVLALISGGGSANWIAPAGGLTLAEKQGLTRALLRSGASIGEINTLRKRLSLIKGGRLARIAAPARIVTLAISDVPGDDPSTIASGPTVPDHTTMADARAVAAKYRLDLPPAAKALLADDANETPKPGDPAFARAEFAIVATPAQSLAAAAEAAKAAGYEPLLLGADLEGEARDVARAHAKEALRLKAAGQKAALISGGELTVTIKGEGRGGPNQEYALALALALDGESGIAALAGDTDGTDGGAGKADDPAGAVVDATTLRRARDAGLDAQACLANNDSTGFFETIGDLLQPGPTRTNVNDLRVVLIG</sequence>
<feature type="domain" description="MOFRL" evidence="1">
    <location>
        <begin position="315"/>
        <end position="423"/>
    </location>
</feature>
<keyword evidence="4" id="KW-1185">Reference proteome</keyword>
<dbReference type="RefSeq" id="WP_188519485.1">
    <property type="nucleotide sequence ID" value="NZ_BMES01000002.1"/>
</dbReference>
<dbReference type="Pfam" id="PF05161">
    <property type="entry name" value="MOFRL"/>
    <property type="match status" value="1"/>
</dbReference>
<dbReference type="GO" id="GO:0005737">
    <property type="term" value="C:cytoplasm"/>
    <property type="evidence" value="ECO:0007669"/>
    <property type="project" value="TreeGrafter"/>
</dbReference>
<evidence type="ECO:0000313" key="4">
    <source>
        <dbReference type="Proteomes" id="UP000603912"/>
    </source>
</evidence>
<accession>A0A917IBL6</accession>
<dbReference type="InterPro" id="IPR038614">
    <property type="entry name" value="GK_N_sf"/>
</dbReference>
<dbReference type="Gene3D" id="3.40.1480.10">
    <property type="entry name" value="MOFRL domain"/>
    <property type="match status" value="1"/>
</dbReference>
<dbReference type="InterPro" id="IPR007835">
    <property type="entry name" value="MOFRL"/>
</dbReference>
<evidence type="ECO:0000259" key="2">
    <source>
        <dbReference type="Pfam" id="PF13660"/>
    </source>
</evidence>
<dbReference type="FunFam" id="3.40.1480.10:FF:000002">
    <property type="entry name" value="Glycerate kinase"/>
    <property type="match status" value="1"/>
</dbReference>
<protein>
    <submittedName>
        <fullName evidence="3">Hydroxypyruvate reductase</fullName>
    </submittedName>
</protein>
<reference evidence="3" key="1">
    <citation type="journal article" date="2014" name="Int. J. Syst. Evol. Microbiol.">
        <title>Complete genome sequence of Corynebacterium casei LMG S-19264T (=DSM 44701T), isolated from a smear-ripened cheese.</title>
        <authorList>
            <consortium name="US DOE Joint Genome Institute (JGI-PGF)"/>
            <person name="Walter F."/>
            <person name="Albersmeier A."/>
            <person name="Kalinowski J."/>
            <person name="Ruckert C."/>
        </authorList>
    </citation>
    <scope>NUCLEOTIDE SEQUENCE</scope>
    <source>
        <strain evidence="3">CGMCC 1.12214</strain>
    </source>
</reference>
<reference evidence="3" key="2">
    <citation type="submission" date="2020-09" db="EMBL/GenBank/DDBJ databases">
        <authorList>
            <person name="Sun Q."/>
            <person name="Zhou Y."/>
        </authorList>
    </citation>
    <scope>NUCLEOTIDE SEQUENCE</scope>
    <source>
        <strain evidence="3">CGMCC 1.12214</strain>
    </source>
</reference>
<proteinExistence type="predicted"/>
<dbReference type="Gene3D" id="3.40.50.10180">
    <property type="entry name" value="Glycerate kinase, MOFRL-like N-terminal domain"/>
    <property type="match status" value="1"/>
</dbReference>
<gene>
    <name evidence="3" type="ORF">GCM10007036_40610</name>
</gene>